<gene>
    <name evidence="2" type="ORF">JMJ77_008055</name>
</gene>
<reference evidence="2" key="1">
    <citation type="submission" date="2021-05" db="EMBL/GenBank/DDBJ databases">
        <title>Comparative genomics of three Colletotrichum scovillei strains and genetic complementation revealed genes involved fungal growth and virulence on chili pepper.</title>
        <authorList>
            <person name="Hsieh D.-K."/>
            <person name="Chuang S.-C."/>
            <person name="Chen C.-Y."/>
            <person name="Chao Y.-T."/>
            <person name="Lu M.-Y.J."/>
            <person name="Lee M.-H."/>
            <person name="Shih M.-C."/>
        </authorList>
    </citation>
    <scope>NUCLEOTIDE SEQUENCE</scope>
    <source>
        <strain evidence="2">Coll-153</strain>
    </source>
</reference>
<protein>
    <recommendedName>
        <fullName evidence="4">Methyltransferase type 11 domain-containing protein</fullName>
    </recommendedName>
</protein>
<keyword evidence="3" id="KW-1185">Reference proteome</keyword>
<comment type="caution">
    <text evidence="2">The sequence shown here is derived from an EMBL/GenBank/DDBJ whole genome shotgun (WGS) entry which is preliminary data.</text>
</comment>
<feature type="compositionally biased region" description="Basic and acidic residues" evidence="1">
    <location>
        <begin position="8"/>
        <end position="32"/>
    </location>
</feature>
<sequence length="625" mass="69590">MWEVVWTDPDRESRKEHRERKAVEREHKDKTRASRSSMSTRSSSSSDNKPFSFFGSRSLKRTLTPSSTKTSTTHALKAPSIDSTFRGSLLSAVSEPPPLPTELPCSPVTTVDRTYMPQEQHSVESQQSSPISSNRGFLDSVFSKWTDTSMGGPTSPCNTSVAESTSAKREHYVQTLGPTSFITKSTEVTILPRTIENDISGMISHITITAEPVKEEPPTPPRSPTAQPAVTAMISPAMLDSPVNLFPGHPSPQRSLRRVPSWSMAFKPNNPDSWRPPDAWDCGPPPEVRTPMIEAVIEETPELDAACAMSMDLNGMQREIRRMAAASHSIRLLRLKEVWGETTDASLYKELEMEKKRWMLSSLHNMDKPVEVDQAKAHPNKITPAKAKKVLALYETQATTSYLAAIHFNKQVYHLASSPLSHTLFPNIHPVNVPAISPSAFPVAPSLFGIVYSLALPALLPSPEVPSLLKNVHRCLAAGGAFHLTLIDPLPVTSTLGPLMRSWIEENLIFNLEKNFRCMNPSKLFPLWLADASLRAEGSTITTVRFSAIPPTDRPDTATTDAEVLADKAVKQELRSIVGRMLWREVWGQYITADQWWWENPRIVEECEQLKTAWEYSIIEAVKEA</sequence>
<proteinExistence type="predicted"/>
<evidence type="ECO:0000313" key="2">
    <source>
        <dbReference type="EMBL" id="KAG7055600.1"/>
    </source>
</evidence>
<dbReference type="EMBL" id="JAESDN010000002">
    <property type="protein sequence ID" value="KAG7055600.1"/>
    <property type="molecule type" value="Genomic_DNA"/>
</dbReference>
<accession>A0A9P7ULJ0</accession>
<feature type="compositionally biased region" description="Low complexity" evidence="1">
    <location>
        <begin position="34"/>
        <end position="46"/>
    </location>
</feature>
<evidence type="ECO:0008006" key="4">
    <source>
        <dbReference type="Google" id="ProtNLM"/>
    </source>
</evidence>
<feature type="region of interest" description="Disordered" evidence="1">
    <location>
        <begin position="1"/>
        <end position="56"/>
    </location>
</feature>
<name>A0A9P7ULJ0_9PEZI</name>
<organism evidence="2 3">
    <name type="scientific">Colletotrichum scovillei</name>
    <dbReference type="NCBI Taxonomy" id="1209932"/>
    <lineage>
        <taxon>Eukaryota</taxon>
        <taxon>Fungi</taxon>
        <taxon>Dikarya</taxon>
        <taxon>Ascomycota</taxon>
        <taxon>Pezizomycotina</taxon>
        <taxon>Sordariomycetes</taxon>
        <taxon>Hypocreomycetidae</taxon>
        <taxon>Glomerellales</taxon>
        <taxon>Glomerellaceae</taxon>
        <taxon>Colletotrichum</taxon>
        <taxon>Colletotrichum acutatum species complex</taxon>
    </lineage>
</organism>
<dbReference type="Proteomes" id="UP000699042">
    <property type="component" value="Unassembled WGS sequence"/>
</dbReference>
<dbReference type="AlphaFoldDB" id="A0A9P7ULJ0"/>
<evidence type="ECO:0000256" key="1">
    <source>
        <dbReference type="SAM" id="MobiDB-lite"/>
    </source>
</evidence>
<evidence type="ECO:0000313" key="3">
    <source>
        <dbReference type="Proteomes" id="UP000699042"/>
    </source>
</evidence>